<dbReference type="HOGENOM" id="CLU_2304768_0_0_6"/>
<dbReference type="AlphaFoldDB" id="H8Z673"/>
<reference evidence="2" key="1">
    <citation type="submission" date="2011-06" db="EMBL/GenBank/DDBJ databases">
        <authorList>
            <consortium name="US DOE Joint Genome Institute (JGI-PGF)"/>
            <person name="Lucas S."/>
            <person name="Han J."/>
            <person name="Lapidus A."/>
            <person name="Cheng J.-F."/>
            <person name="Goodwin L."/>
            <person name="Pitluck S."/>
            <person name="Peters L."/>
            <person name="Land M.L."/>
            <person name="Hauser L."/>
            <person name="Vogl K."/>
            <person name="Liu Z."/>
            <person name="Overmann J."/>
            <person name="Frigaard N.-U."/>
            <person name="Bryant D.A."/>
            <person name="Woyke T.J."/>
        </authorList>
    </citation>
    <scope>NUCLEOTIDE SEQUENCE [LARGE SCALE GENOMIC DNA]</scope>
    <source>
        <strain evidence="2">970</strain>
    </source>
</reference>
<protein>
    <submittedName>
        <fullName evidence="1">Uncharacterized protein</fullName>
    </submittedName>
</protein>
<gene>
    <name evidence="1" type="ORF">Thi970DRAFT_03227</name>
</gene>
<keyword evidence="2" id="KW-1185">Reference proteome</keyword>
<dbReference type="STRING" id="631362.Thi970DRAFT_03227"/>
<name>H8Z673_9GAMM</name>
<evidence type="ECO:0000313" key="1">
    <source>
        <dbReference type="EMBL" id="EIC19640.1"/>
    </source>
</evidence>
<reference evidence="1 2" key="2">
    <citation type="submission" date="2011-11" db="EMBL/GenBank/DDBJ databases">
        <authorList>
            <consortium name="US DOE Joint Genome Institute"/>
            <person name="Lucas S."/>
            <person name="Han J."/>
            <person name="Lapidus A."/>
            <person name="Cheng J.-F."/>
            <person name="Goodwin L."/>
            <person name="Pitluck S."/>
            <person name="Peters L."/>
            <person name="Ovchinnikova G."/>
            <person name="Zhang X."/>
            <person name="Detter J.C."/>
            <person name="Han C."/>
            <person name="Tapia R."/>
            <person name="Land M."/>
            <person name="Hauser L."/>
            <person name="Kyrpides N."/>
            <person name="Ivanova N."/>
            <person name="Pagani I."/>
            <person name="Vogl K."/>
            <person name="Liu Z."/>
            <person name="Overmann J."/>
            <person name="Frigaard N.-U."/>
            <person name="Bryant D."/>
            <person name="Woyke T."/>
        </authorList>
    </citation>
    <scope>NUCLEOTIDE SEQUENCE [LARGE SCALE GENOMIC DNA]</scope>
    <source>
        <strain evidence="1 2">970</strain>
    </source>
</reference>
<proteinExistence type="predicted"/>
<accession>H8Z673</accession>
<dbReference type="Proteomes" id="UP000002964">
    <property type="component" value="Unassembled WGS sequence"/>
</dbReference>
<organism evidence="1 2">
    <name type="scientific">Thiorhodovibrio frisius</name>
    <dbReference type="NCBI Taxonomy" id="631362"/>
    <lineage>
        <taxon>Bacteria</taxon>
        <taxon>Pseudomonadati</taxon>
        <taxon>Pseudomonadota</taxon>
        <taxon>Gammaproteobacteria</taxon>
        <taxon>Chromatiales</taxon>
        <taxon>Chromatiaceae</taxon>
        <taxon>Thiorhodovibrio</taxon>
    </lineage>
</organism>
<sequence>MHRVLTAGFYVRAAATLWNHPDRERQAVERLWKKLQPKHPKGAMAFLSISYAEANLGDFSRLRDDLMSRLPEDALGFAVTHWQHGLRTGRRVLAAALAED</sequence>
<evidence type="ECO:0000313" key="2">
    <source>
        <dbReference type="Proteomes" id="UP000002964"/>
    </source>
</evidence>
<dbReference type="RefSeq" id="WP_009150045.1">
    <property type="nucleotide sequence ID" value="NZ_CP121471.1"/>
</dbReference>
<dbReference type="EMBL" id="JH603170">
    <property type="protein sequence ID" value="EIC19640.1"/>
    <property type="molecule type" value="Genomic_DNA"/>
</dbReference>